<gene>
    <name evidence="1" type="ORF">Q4T40_02705</name>
</gene>
<accession>A0ABU3NTJ5</accession>
<dbReference type="Gene3D" id="3.30.70.100">
    <property type="match status" value="1"/>
</dbReference>
<dbReference type="Proteomes" id="UP001254848">
    <property type="component" value="Unassembled WGS sequence"/>
</dbReference>
<reference evidence="1 2" key="1">
    <citation type="submission" date="2023-07" db="EMBL/GenBank/DDBJ databases">
        <title>The novel representative of Negativicutes class, Anaeroselena agilis gen. nov. sp. nov.</title>
        <authorList>
            <person name="Prokofeva M.I."/>
            <person name="Elcheninov A.G."/>
            <person name="Klyukina A."/>
            <person name="Kublanov I.V."/>
            <person name="Frolov E.N."/>
            <person name="Podosokorskaya O.A."/>
        </authorList>
    </citation>
    <scope>NUCLEOTIDE SEQUENCE [LARGE SCALE GENOMIC DNA]</scope>
    <source>
        <strain evidence="1 2">4137-cl</strain>
    </source>
</reference>
<proteinExistence type="predicted"/>
<dbReference type="SUPFAM" id="SSF55008">
    <property type="entry name" value="HMA, heavy metal-associated domain"/>
    <property type="match status" value="1"/>
</dbReference>
<evidence type="ECO:0000313" key="1">
    <source>
        <dbReference type="EMBL" id="MDT8900146.1"/>
    </source>
</evidence>
<comment type="caution">
    <text evidence="1">The sequence shown here is derived from an EMBL/GenBank/DDBJ whole genome shotgun (WGS) entry which is preliminary data.</text>
</comment>
<keyword evidence="2" id="KW-1185">Reference proteome</keyword>
<dbReference type="EMBL" id="JAUOZS010000001">
    <property type="protein sequence ID" value="MDT8900146.1"/>
    <property type="molecule type" value="Genomic_DNA"/>
</dbReference>
<protein>
    <submittedName>
        <fullName evidence="1">Heavy-metal-associated domain-containing protein</fullName>
    </submittedName>
</protein>
<name>A0ABU3NTJ5_9FIRM</name>
<dbReference type="InterPro" id="IPR036163">
    <property type="entry name" value="HMA_dom_sf"/>
</dbReference>
<organism evidence="1 2">
    <name type="scientific">Anaeroselena agilis</name>
    <dbReference type="NCBI Taxonomy" id="3063788"/>
    <lineage>
        <taxon>Bacteria</taxon>
        <taxon>Bacillati</taxon>
        <taxon>Bacillota</taxon>
        <taxon>Negativicutes</taxon>
        <taxon>Acetonemataceae</taxon>
        <taxon>Anaeroselena</taxon>
    </lineage>
</organism>
<evidence type="ECO:0000313" key="2">
    <source>
        <dbReference type="Proteomes" id="UP001254848"/>
    </source>
</evidence>
<sequence>MDEKNPSGNKCLIMKRLRYQKLLKEAGFENDEDFVDVCFHIEGFDCLPCAAKIEDALHKLDKVEIKGIEFVAKVKVKFDRTRLLTADISEVVQGQFGDGCIKRLVL</sequence>
<dbReference type="RefSeq" id="WP_413778704.1">
    <property type="nucleotide sequence ID" value="NZ_JAUOZS010000001.1"/>
</dbReference>